<evidence type="ECO:0000256" key="6">
    <source>
        <dbReference type="ARBA" id="ARBA00022483"/>
    </source>
</evidence>
<dbReference type="PANTHER" id="PTHR10241">
    <property type="entry name" value="LETHAL 2 GIANT LARVAE PROTEIN"/>
    <property type="match status" value="1"/>
</dbReference>
<keyword evidence="12" id="KW-0472">Membrane</keyword>
<dbReference type="InterPro" id="IPR015943">
    <property type="entry name" value="WD40/YVTN_repeat-like_dom_sf"/>
</dbReference>
<evidence type="ECO:0000256" key="4">
    <source>
        <dbReference type="ARBA" id="ARBA00022448"/>
    </source>
</evidence>
<comment type="similarity">
    <text evidence="3">Belongs to the WD repeat L(2)GL family.</text>
</comment>
<evidence type="ECO:0000256" key="2">
    <source>
        <dbReference type="ARBA" id="ARBA00004496"/>
    </source>
</evidence>
<keyword evidence="6" id="KW-0268">Exocytosis</keyword>
<dbReference type="Gene3D" id="1.20.5.110">
    <property type="match status" value="1"/>
</dbReference>
<dbReference type="FunFam" id="1.20.5.110:FF:000001">
    <property type="entry name" value="syntaxin-binding protein 5 isoform X1"/>
    <property type="match status" value="1"/>
</dbReference>
<evidence type="ECO:0000256" key="13">
    <source>
        <dbReference type="ARBA" id="ARBA00067543"/>
    </source>
</evidence>
<evidence type="ECO:0000256" key="3">
    <source>
        <dbReference type="ARBA" id="ARBA00008070"/>
    </source>
</evidence>
<keyword evidence="8" id="KW-0853">WD repeat</keyword>
<dbReference type="InterPro" id="IPR042855">
    <property type="entry name" value="V_SNARE_CC"/>
</dbReference>
<evidence type="ECO:0000256" key="15">
    <source>
        <dbReference type="SAM" id="MobiDB-lite"/>
    </source>
</evidence>
<evidence type="ECO:0000256" key="14">
    <source>
        <dbReference type="PROSITE-ProRule" id="PRU00290"/>
    </source>
</evidence>
<protein>
    <recommendedName>
        <fullName evidence="13">Syntaxin-binding protein 5-like</fullName>
    </recommendedName>
</protein>
<keyword evidence="11 14" id="KW-0175">Coiled coil</keyword>
<proteinExistence type="inferred from homology"/>
<organism evidence="17">
    <name type="scientific">Cacopsylla melanoneura</name>
    <dbReference type="NCBI Taxonomy" id="428564"/>
    <lineage>
        <taxon>Eukaryota</taxon>
        <taxon>Metazoa</taxon>
        <taxon>Ecdysozoa</taxon>
        <taxon>Arthropoda</taxon>
        <taxon>Hexapoda</taxon>
        <taxon>Insecta</taxon>
        <taxon>Pterygota</taxon>
        <taxon>Neoptera</taxon>
        <taxon>Paraneoptera</taxon>
        <taxon>Hemiptera</taxon>
        <taxon>Sternorrhyncha</taxon>
        <taxon>Psylloidea</taxon>
        <taxon>Psyllidae</taxon>
        <taxon>Psyllinae</taxon>
        <taxon>Cacopsylla</taxon>
    </lineage>
</organism>
<evidence type="ECO:0000256" key="5">
    <source>
        <dbReference type="ARBA" id="ARBA00022475"/>
    </source>
</evidence>
<keyword evidence="4" id="KW-0813">Transport</keyword>
<evidence type="ECO:0000259" key="16">
    <source>
        <dbReference type="PROSITE" id="PS50892"/>
    </source>
</evidence>
<dbReference type="FunFam" id="2.130.10.10:FF:000521">
    <property type="entry name" value="syntaxin-binding protein 5-like isoform X1"/>
    <property type="match status" value="1"/>
</dbReference>
<dbReference type="InterPro" id="IPR001680">
    <property type="entry name" value="WD40_rpt"/>
</dbReference>
<dbReference type="Gene3D" id="2.130.10.10">
    <property type="entry name" value="YVTN repeat-like/Quinoprotein amine dehydrogenase"/>
    <property type="match status" value="3"/>
</dbReference>
<evidence type="ECO:0000256" key="1">
    <source>
        <dbReference type="ARBA" id="ARBA00004202"/>
    </source>
</evidence>
<evidence type="ECO:0000256" key="7">
    <source>
        <dbReference type="ARBA" id="ARBA00022490"/>
    </source>
</evidence>
<accession>A0A8D8ZTT5</accession>
<keyword evidence="5" id="KW-1003">Cell membrane</keyword>
<dbReference type="InterPro" id="IPR019775">
    <property type="entry name" value="WD40_repeat_CS"/>
</dbReference>
<dbReference type="GO" id="GO:0005096">
    <property type="term" value="F:GTPase activator activity"/>
    <property type="evidence" value="ECO:0007669"/>
    <property type="project" value="TreeGrafter"/>
</dbReference>
<feature type="region of interest" description="Disordered" evidence="15">
    <location>
        <begin position="706"/>
        <end position="741"/>
    </location>
</feature>
<dbReference type="EMBL" id="HBUF01536620">
    <property type="protein sequence ID" value="CAG6753515.1"/>
    <property type="molecule type" value="Transcribed_RNA"/>
</dbReference>
<evidence type="ECO:0000256" key="11">
    <source>
        <dbReference type="ARBA" id="ARBA00023054"/>
    </source>
</evidence>
<feature type="domain" description="V-SNARE coiled-coil homology" evidence="16">
    <location>
        <begin position="1134"/>
        <end position="1194"/>
    </location>
</feature>
<keyword evidence="7" id="KW-0963">Cytoplasm</keyword>
<evidence type="ECO:0000256" key="12">
    <source>
        <dbReference type="ARBA" id="ARBA00023136"/>
    </source>
</evidence>
<dbReference type="GO" id="GO:0005886">
    <property type="term" value="C:plasma membrane"/>
    <property type="evidence" value="ECO:0007669"/>
    <property type="project" value="UniProtKB-SubCell"/>
</dbReference>
<evidence type="ECO:0000256" key="8">
    <source>
        <dbReference type="ARBA" id="ARBA00022574"/>
    </source>
</evidence>
<dbReference type="SUPFAM" id="SSF50978">
    <property type="entry name" value="WD40 repeat-like"/>
    <property type="match status" value="2"/>
</dbReference>
<evidence type="ECO:0000256" key="10">
    <source>
        <dbReference type="ARBA" id="ARBA00022927"/>
    </source>
</evidence>
<dbReference type="CDD" id="cd15873">
    <property type="entry name" value="R-SNARE_STXBP5_6"/>
    <property type="match status" value="1"/>
</dbReference>
<dbReference type="GO" id="GO:0031201">
    <property type="term" value="C:SNARE complex"/>
    <property type="evidence" value="ECO:0007669"/>
    <property type="project" value="TreeGrafter"/>
</dbReference>
<feature type="region of interest" description="Disordered" evidence="15">
    <location>
        <begin position="658"/>
        <end position="690"/>
    </location>
</feature>
<comment type="subcellular location">
    <subcellularLocation>
        <location evidence="1">Cell membrane</location>
        <topology evidence="1">Peripheral membrane protein</topology>
    </subcellularLocation>
    <subcellularLocation>
        <location evidence="2">Cytoplasm</location>
    </subcellularLocation>
</comment>
<dbReference type="InterPro" id="IPR036322">
    <property type="entry name" value="WD40_repeat_dom_sf"/>
</dbReference>
<name>A0A8D8ZTT5_9HEMI</name>
<keyword evidence="9" id="KW-0677">Repeat</keyword>
<dbReference type="PRINTS" id="PR00962">
    <property type="entry name" value="LETHAL2GIANT"/>
</dbReference>
<evidence type="ECO:0000256" key="9">
    <source>
        <dbReference type="ARBA" id="ARBA00022737"/>
    </source>
</evidence>
<dbReference type="GO" id="GO:0015031">
    <property type="term" value="P:protein transport"/>
    <property type="evidence" value="ECO:0007669"/>
    <property type="project" value="UniProtKB-KW"/>
</dbReference>
<sequence>MKKRTLRSVFDGLRSSVAQQPKNEHEEIVENLRSENFQLVKTFRHGFPYQPTAIAFDPIQKLLAIGSKTGSLRLLGRPGVDAHVRHETDAAVIQMQFLTNEGALITATADDSLHLWNFRQKRPEIVHSLKFQRERITYIHLPLQSKWLYVGTEKGNVHVVNIESFTLSGYIINWNKAIDVCMKTHPGPIMHLSDNPLEASKLLLAYETGLVVLWDLRLKKAEFRWQCTEPIKSICWHYEGKQFLCSHTDGTISTWAVRPMTKPLSVNQPHMKTNKDGKLEQCKPIQKVEWKHSRSGEGFVIFSGGLTYDKAGRSPSISVMHNKTTTVLEMEHNVVDFVTLCESPYICEMQEPYAIVVLLHNDLVVIDLLTPGFPCFENPYPMDIHESPVTCCVYLADCPSDLIPAFYSVGARGASKRTGFSEKEWPLSGGEWSPTSCSYYEVILTGHADGSVKFWDASAGNLQVLYKLKTAKVFEKPRTRSVEDIDDDPFAVQLISLCPESRKLAVVGASSYVIIFKFRKLESPSETSILEIPLACESLLDLGDSEISPDFEFASSRTSSIVKTDFTDVTNSCTERKGDYNLPVKVRNGIQKKAPGFQAHLVCLNLAPTGEQSVNITALILNSSYDLIAYGTETSVVIVDILQKACVLNIATPDLYGASDPYQRVPRSPKRTNPESEGPPSERCRSPISDQMNGVCVSPTSAKQCTTGLGQGGAPNSTASRGSKPSIEPVRRSRSQGTQRTKFQRCLSTISYSADGLQPYPRYCSSDKLGNLFSSRQYSSFDKLDSSFSRSRSSSMSSLENISDESIHCLVFAESYTKKTENSNSFPTLWIGTSLGSVLTVILSVPSYGEARQSQPITASVSPSGTVFRLKGSIMTLSFLDCNGALIPSTYEVWRDEGREKQKTPTKSSPSSRMSPPPGSTETYNSNSCDKQFVVAISEKQARVVALPSQNCIYRQQLTENDFIVKAEIIHLKDSVCVVCYLSNGHITAHSLPSLRLLIDLEFLPLADLSFQTRKQGIVDPMLSIWGQQMFVNEDTDKIARTFCFSNRGHGLYLCSPSEVQKFTVSAEFSLSLSEMVGELFLPHEMPELPKQSFFQGLFGGGPRNLDREELFGEVSSGKPSRSVAKHIPGPNAQLDALNQRATTASSEVARAHQLMLERGEKLGQLEERTERMRNEAENFSSTAHQLMLKQKEKDKKWYYF</sequence>
<dbReference type="SUPFAM" id="SSF58038">
    <property type="entry name" value="SNARE fusion complex"/>
    <property type="match status" value="1"/>
</dbReference>
<dbReference type="InterPro" id="IPR013577">
    <property type="entry name" value="LLGL2"/>
</dbReference>
<dbReference type="InterPro" id="IPR000664">
    <property type="entry name" value="Lethal2_giant"/>
</dbReference>
<dbReference type="PANTHER" id="PTHR10241:SF25">
    <property type="entry name" value="TOMOSYN, ISOFORM C"/>
    <property type="match status" value="1"/>
</dbReference>
<dbReference type="PROSITE" id="PS50892">
    <property type="entry name" value="V_SNARE"/>
    <property type="match status" value="1"/>
</dbReference>
<keyword evidence="10" id="KW-0653">Protein transport</keyword>
<dbReference type="AlphaFoldDB" id="A0A8D8ZTT5"/>
<dbReference type="Pfam" id="PF08366">
    <property type="entry name" value="LLGL"/>
    <property type="match status" value="1"/>
</dbReference>
<evidence type="ECO:0000313" key="17">
    <source>
        <dbReference type="EMBL" id="CAG6753515.1"/>
    </source>
</evidence>
<dbReference type="GO" id="GO:0006893">
    <property type="term" value="P:Golgi to plasma membrane transport"/>
    <property type="evidence" value="ECO:0007669"/>
    <property type="project" value="TreeGrafter"/>
</dbReference>
<dbReference type="Pfam" id="PF00957">
    <property type="entry name" value="Synaptobrevin"/>
    <property type="match status" value="1"/>
</dbReference>
<dbReference type="GO" id="GO:0019905">
    <property type="term" value="F:syntaxin binding"/>
    <property type="evidence" value="ECO:0007669"/>
    <property type="project" value="TreeGrafter"/>
</dbReference>
<reference evidence="17" key="1">
    <citation type="submission" date="2021-05" db="EMBL/GenBank/DDBJ databases">
        <authorList>
            <person name="Alioto T."/>
            <person name="Alioto T."/>
            <person name="Gomez Garrido J."/>
        </authorList>
    </citation>
    <scope>NUCLEOTIDE SEQUENCE</scope>
</reference>
<dbReference type="SMART" id="SM00320">
    <property type="entry name" value="WD40"/>
    <property type="match status" value="7"/>
</dbReference>
<feature type="compositionally biased region" description="Low complexity" evidence="15">
    <location>
        <begin position="905"/>
        <end position="914"/>
    </location>
</feature>
<dbReference type="GO" id="GO:0045159">
    <property type="term" value="F:myosin II binding"/>
    <property type="evidence" value="ECO:0007669"/>
    <property type="project" value="TreeGrafter"/>
</dbReference>
<feature type="region of interest" description="Disordered" evidence="15">
    <location>
        <begin position="896"/>
        <end position="925"/>
    </location>
</feature>
<feature type="compositionally biased region" description="Polar residues" evidence="15">
    <location>
        <begin position="706"/>
        <end position="723"/>
    </location>
</feature>
<dbReference type="GO" id="GO:0006887">
    <property type="term" value="P:exocytosis"/>
    <property type="evidence" value="ECO:0007669"/>
    <property type="project" value="UniProtKB-KW"/>
</dbReference>
<dbReference type="PROSITE" id="PS00678">
    <property type="entry name" value="WD_REPEATS_1"/>
    <property type="match status" value="1"/>
</dbReference>